<dbReference type="InterPro" id="IPR003400">
    <property type="entry name" value="ExbD"/>
</dbReference>
<dbReference type="Gene3D" id="3.30.420.270">
    <property type="match status" value="1"/>
</dbReference>
<keyword evidence="10" id="KW-1185">Reference proteome</keyword>
<dbReference type="Pfam" id="PF02472">
    <property type="entry name" value="ExbD"/>
    <property type="match status" value="1"/>
</dbReference>
<dbReference type="PANTHER" id="PTHR30558:SF7">
    <property type="entry name" value="TOL-PAL SYSTEM PROTEIN TOLR"/>
    <property type="match status" value="1"/>
</dbReference>
<keyword evidence="3" id="KW-1003">Cell membrane</keyword>
<dbReference type="GO" id="GO:0005886">
    <property type="term" value="C:plasma membrane"/>
    <property type="evidence" value="ECO:0007669"/>
    <property type="project" value="UniProtKB-SubCell"/>
</dbReference>
<evidence type="ECO:0000256" key="5">
    <source>
        <dbReference type="ARBA" id="ARBA00022989"/>
    </source>
</evidence>
<dbReference type="GO" id="GO:0015031">
    <property type="term" value="P:protein transport"/>
    <property type="evidence" value="ECO:0007669"/>
    <property type="project" value="UniProtKB-KW"/>
</dbReference>
<sequence>MGASLNTGFKKAKVQPEMNVTPLVDVVLVLLIIFMVLAPVMAKSFWVRLPPKDDKEEQLDQANDPDKPLVLSVAADGKTAINKIEVDRAELTEKLTRMFNARPDNSLYLDAADDTEYGMVLGAVDLARGAQAFPIVILTTKPE</sequence>
<evidence type="ECO:0000256" key="4">
    <source>
        <dbReference type="ARBA" id="ARBA00022692"/>
    </source>
</evidence>
<keyword evidence="7" id="KW-0653">Protein transport</keyword>
<feature type="transmembrane region" description="Helical" evidence="8">
    <location>
        <begin position="20"/>
        <end position="42"/>
    </location>
</feature>
<gene>
    <name evidence="9" type="ORF">SAMN02745121_02511</name>
</gene>
<dbReference type="OrthoDB" id="5514384at2"/>
<proteinExistence type="inferred from homology"/>
<keyword evidence="6 8" id="KW-0472">Membrane</keyword>
<evidence type="ECO:0000256" key="6">
    <source>
        <dbReference type="ARBA" id="ARBA00023136"/>
    </source>
</evidence>
<dbReference type="RefSeq" id="WP_096329099.1">
    <property type="nucleotide sequence ID" value="NZ_FOMX01000007.1"/>
</dbReference>
<protein>
    <submittedName>
        <fullName evidence="9">Outer membrane transport energization protein ExbD</fullName>
    </submittedName>
</protein>
<organism evidence="9 10">
    <name type="scientific">Nannocystis exedens</name>
    <dbReference type="NCBI Taxonomy" id="54"/>
    <lineage>
        <taxon>Bacteria</taxon>
        <taxon>Pseudomonadati</taxon>
        <taxon>Myxococcota</taxon>
        <taxon>Polyangia</taxon>
        <taxon>Nannocystales</taxon>
        <taxon>Nannocystaceae</taxon>
        <taxon>Nannocystis</taxon>
    </lineage>
</organism>
<keyword evidence="5 8" id="KW-1133">Transmembrane helix</keyword>
<keyword evidence="7" id="KW-0813">Transport</keyword>
<dbReference type="GO" id="GO:0022857">
    <property type="term" value="F:transmembrane transporter activity"/>
    <property type="evidence" value="ECO:0007669"/>
    <property type="project" value="InterPro"/>
</dbReference>
<dbReference type="Proteomes" id="UP000199400">
    <property type="component" value="Unassembled WGS sequence"/>
</dbReference>
<accession>A0A1I1WT01</accession>
<dbReference type="AlphaFoldDB" id="A0A1I1WT01"/>
<comment type="similarity">
    <text evidence="2 7">Belongs to the ExbD/TolR family.</text>
</comment>
<dbReference type="STRING" id="54.SAMN02745121_02511"/>
<comment type="subcellular location">
    <subcellularLocation>
        <location evidence="1">Cell membrane</location>
        <topology evidence="1">Single-pass membrane protein</topology>
    </subcellularLocation>
    <subcellularLocation>
        <location evidence="7">Cell membrane</location>
        <topology evidence="7">Single-pass type II membrane protein</topology>
    </subcellularLocation>
</comment>
<evidence type="ECO:0000256" key="1">
    <source>
        <dbReference type="ARBA" id="ARBA00004162"/>
    </source>
</evidence>
<evidence type="ECO:0000256" key="2">
    <source>
        <dbReference type="ARBA" id="ARBA00005811"/>
    </source>
</evidence>
<dbReference type="EMBL" id="FOMX01000007">
    <property type="protein sequence ID" value="SFD98335.1"/>
    <property type="molecule type" value="Genomic_DNA"/>
</dbReference>
<dbReference type="PANTHER" id="PTHR30558">
    <property type="entry name" value="EXBD MEMBRANE COMPONENT OF PMF-DRIVEN MACROMOLECULE IMPORT SYSTEM"/>
    <property type="match status" value="1"/>
</dbReference>
<name>A0A1I1WT01_9BACT</name>
<evidence type="ECO:0000256" key="8">
    <source>
        <dbReference type="SAM" id="Phobius"/>
    </source>
</evidence>
<keyword evidence="4 7" id="KW-0812">Transmembrane</keyword>
<evidence type="ECO:0000313" key="9">
    <source>
        <dbReference type="EMBL" id="SFD98335.1"/>
    </source>
</evidence>
<evidence type="ECO:0000313" key="10">
    <source>
        <dbReference type="Proteomes" id="UP000199400"/>
    </source>
</evidence>
<reference evidence="10" key="1">
    <citation type="submission" date="2016-10" db="EMBL/GenBank/DDBJ databases">
        <authorList>
            <person name="Varghese N."/>
            <person name="Submissions S."/>
        </authorList>
    </citation>
    <scope>NUCLEOTIDE SEQUENCE [LARGE SCALE GENOMIC DNA]</scope>
    <source>
        <strain evidence="10">ATCC 25963</strain>
    </source>
</reference>
<evidence type="ECO:0000256" key="7">
    <source>
        <dbReference type="RuleBase" id="RU003879"/>
    </source>
</evidence>
<evidence type="ECO:0000256" key="3">
    <source>
        <dbReference type="ARBA" id="ARBA00022475"/>
    </source>
</evidence>